<dbReference type="InterPro" id="IPR036514">
    <property type="entry name" value="SGNH_hydro_sf"/>
</dbReference>
<evidence type="ECO:0000256" key="3">
    <source>
        <dbReference type="ARBA" id="ARBA00022525"/>
    </source>
</evidence>
<evidence type="ECO:0000256" key="4">
    <source>
        <dbReference type="ARBA" id="ARBA00022729"/>
    </source>
</evidence>
<organism evidence="9 10">
    <name type="scientific">Theobroma cacao</name>
    <name type="common">Cacao</name>
    <name type="synonym">Cocoa</name>
    <dbReference type="NCBI Taxonomy" id="3641"/>
    <lineage>
        <taxon>Eukaryota</taxon>
        <taxon>Viridiplantae</taxon>
        <taxon>Streptophyta</taxon>
        <taxon>Embryophyta</taxon>
        <taxon>Tracheophyta</taxon>
        <taxon>Spermatophyta</taxon>
        <taxon>Magnoliopsida</taxon>
        <taxon>eudicotyledons</taxon>
        <taxon>Gunneridae</taxon>
        <taxon>Pentapetalae</taxon>
        <taxon>rosids</taxon>
        <taxon>malvids</taxon>
        <taxon>Malvales</taxon>
        <taxon>Malvaceae</taxon>
        <taxon>Byttnerioideae</taxon>
        <taxon>Theobroma</taxon>
    </lineage>
</organism>
<gene>
    <name evidence="10" type="primary">LOC18601841</name>
</gene>
<reference evidence="10" key="2">
    <citation type="submission" date="2025-08" db="UniProtKB">
        <authorList>
            <consortium name="RefSeq"/>
        </authorList>
    </citation>
    <scope>IDENTIFICATION</scope>
</reference>
<accession>A0AB32WCL7</accession>
<dbReference type="PANTHER" id="PTHR45650:SF16">
    <property type="entry name" value="OS02G0732800 PROTEIN"/>
    <property type="match status" value="1"/>
</dbReference>
<keyword evidence="3" id="KW-0964">Secreted</keyword>
<keyword evidence="8" id="KW-1133">Transmembrane helix</keyword>
<keyword evidence="4" id="KW-0732">Signal</keyword>
<sequence length="401" mass="44232">MGVVNSLCIFTEMGMTKKVTDCLQACYKSMPLSASPVRLKRSKMAKQWLVFRATIVLVLGTLASAATTSSVTFVFGDSLAEVGNNNHLQYSLARSDYPWYGIDYTGKQATGRFTNGRTIGDIISEKLGISPPPPYLSLLQNDDAILKGVNYASGGAGILNDTGLYFIQRLTFDDQIDYFKKTKENIRAKIGEEAANKLCNEAMYFIGIGSNDYVNNFLQPFLPDGQQYTHDEFVELLTSTLEQQLLRLYQLGARKVLYHGLGPLGCIPSQRVKSKTGQCLTRVNEWVSEFNSKVQYLINSINRRVPNAQMIFADTYPAVLDLIDNPSTYGFKISNTSCCNVDTSIGGLCLPNSKLCNERNDYVFWDAFHPSDAANQVLAEKLLSSLSSASAPTPAPAPKPH</sequence>
<keyword evidence="7" id="KW-0443">Lipid metabolism</keyword>
<dbReference type="Gramene" id="Tc04v2_t009340.1">
    <property type="protein sequence ID" value="Tc04v2_p009340.1"/>
    <property type="gene ID" value="Tc04v2_g009340"/>
</dbReference>
<dbReference type="CDD" id="cd01837">
    <property type="entry name" value="SGNH_plant_lipase_like"/>
    <property type="match status" value="1"/>
</dbReference>
<dbReference type="Proteomes" id="UP000694886">
    <property type="component" value="Chromosome 4"/>
</dbReference>
<dbReference type="KEGG" id="tcc:18601841"/>
<dbReference type="InterPro" id="IPR001087">
    <property type="entry name" value="GDSL"/>
</dbReference>
<dbReference type="PANTHER" id="PTHR45650">
    <property type="entry name" value="GDSL-LIKE LIPASE/ACYLHYDROLASE-RELATED"/>
    <property type="match status" value="1"/>
</dbReference>
<evidence type="ECO:0000256" key="8">
    <source>
        <dbReference type="SAM" id="Phobius"/>
    </source>
</evidence>
<feature type="transmembrane region" description="Helical" evidence="8">
    <location>
        <begin position="49"/>
        <end position="75"/>
    </location>
</feature>
<dbReference type="AlphaFoldDB" id="A0AB32WCL7"/>
<dbReference type="SUPFAM" id="SSF52266">
    <property type="entry name" value="SGNH hydrolase"/>
    <property type="match status" value="1"/>
</dbReference>
<dbReference type="RefSeq" id="XP_017975729.1">
    <property type="nucleotide sequence ID" value="XM_018120240.1"/>
</dbReference>
<dbReference type="GO" id="GO:0016788">
    <property type="term" value="F:hydrolase activity, acting on ester bonds"/>
    <property type="evidence" value="ECO:0007669"/>
    <property type="project" value="InterPro"/>
</dbReference>
<dbReference type="InterPro" id="IPR035669">
    <property type="entry name" value="SGNH_plant_lipase-like"/>
</dbReference>
<dbReference type="InterPro" id="IPR051238">
    <property type="entry name" value="GDSL_esterase/lipase"/>
</dbReference>
<evidence type="ECO:0000256" key="5">
    <source>
        <dbReference type="ARBA" id="ARBA00022801"/>
    </source>
</evidence>
<evidence type="ECO:0000313" key="10">
    <source>
        <dbReference type="RefSeq" id="XP_017975729.1"/>
    </source>
</evidence>
<dbReference type="Pfam" id="PF00657">
    <property type="entry name" value="Lipase_GDSL"/>
    <property type="match status" value="1"/>
</dbReference>
<dbReference type="GeneID" id="18601841"/>
<evidence type="ECO:0000256" key="7">
    <source>
        <dbReference type="ARBA" id="ARBA00023098"/>
    </source>
</evidence>
<comment type="subcellular location">
    <subcellularLocation>
        <location evidence="1">Secreted</location>
    </subcellularLocation>
</comment>
<reference evidence="9" key="1">
    <citation type="journal article" date="1997" name="Nucleic Acids Res.">
        <title>tRNAscan-SE: a program for improved detection of transfer RNA genes in genomic sequence.</title>
        <authorList>
            <person name="Lowe T.M."/>
            <person name="Eddy S.R."/>
        </authorList>
    </citation>
    <scope>NUCLEOTIDE SEQUENCE [LARGE SCALE GENOMIC DNA]</scope>
    <source>
        <strain evidence="9">r\B97-61/B2</strain>
    </source>
</reference>
<keyword evidence="8" id="KW-0472">Membrane</keyword>
<evidence type="ECO:0000256" key="1">
    <source>
        <dbReference type="ARBA" id="ARBA00004613"/>
    </source>
</evidence>
<comment type="similarity">
    <text evidence="2">Belongs to the 'GDSL' lipolytic enzyme family.</text>
</comment>
<protein>
    <submittedName>
        <fullName evidence="10">GDSL esterase/lipase At5g37690 isoform X1</fullName>
    </submittedName>
</protein>
<dbReference type="GO" id="GO:0005576">
    <property type="term" value="C:extracellular region"/>
    <property type="evidence" value="ECO:0007669"/>
    <property type="project" value="UniProtKB-SubCell"/>
</dbReference>
<keyword evidence="6" id="KW-0442">Lipid degradation</keyword>
<proteinExistence type="inferred from homology"/>
<evidence type="ECO:0000256" key="6">
    <source>
        <dbReference type="ARBA" id="ARBA00022963"/>
    </source>
</evidence>
<name>A0AB32WCL7_THECC</name>
<evidence type="ECO:0000313" key="9">
    <source>
        <dbReference type="Proteomes" id="UP000694886"/>
    </source>
</evidence>
<keyword evidence="8" id="KW-0812">Transmembrane</keyword>
<dbReference type="GO" id="GO:0016042">
    <property type="term" value="P:lipid catabolic process"/>
    <property type="evidence" value="ECO:0007669"/>
    <property type="project" value="UniProtKB-KW"/>
</dbReference>
<keyword evidence="5" id="KW-0378">Hydrolase</keyword>
<dbReference type="Gene3D" id="3.40.50.1110">
    <property type="entry name" value="SGNH hydrolase"/>
    <property type="match status" value="1"/>
</dbReference>
<evidence type="ECO:0000256" key="2">
    <source>
        <dbReference type="ARBA" id="ARBA00008668"/>
    </source>
</evidence>